<reference evidence="3 4" key="1">
    <citation type="journal article" date="2009" name="Infect. Immun.">
        <title>Comparative genomics reveal extensive transposon-mediated genomic plasticity and diversity among potential effector proteins within the genus Coxiella.</title>
        <authorList>
            <person name="Beare P.A."/>
            <person name="Unsworth N."/>
            <person name="Andoh M."/>
            <person name="Voth D.E."/>
            <person name="Omsland A."/>
            <person name="Gilk S.D."/>
            <person name="Williams K.P."/>
            <person name="Sobral B.W."/>
            <person name="Kupko J.J.III."/>
            <person name="Porcella S.F."/>
            <person name="Samuel J.E."/>
            <person name="Heinzen R.A."/>
        </authorList>
    </citation>
    <scope>NUCLEOTIDE SEQUENCE [LARGE SCALE GENOMIC DNA]</scope>
    <source>
        <strain evidence="3 4">Dugway 5J108-111</strain>
    </source>
</reference>
<dbReference type="AlphaFoldDB" id="B5XHC4"/>
<sequence length="106" mass="11503">MLKRFLKMFILTLLMTSAAFAQPAGKGLGGRGKSQAAKQAKVKATPQREIRGRFSCVNRRGQAVVFQGNSSDIPPGLRCRVMQSGLQKKSERPSGWGKGEKRGLVA</sequence>
<dbReference type="KEGG" id="cbd:CBUD_1102b"/>
<feature type="region of interest" description="Disordered" evidence="1">
    <location>
        <begin position="83"/>
        <end position="106"/>
    </location>
</feature>
<keyword evidence="2" id="KW-0732">Signal</keyword>
<evidence type="ECO:0000313" key="3">
    <source>
        <dbReference type="EMBL" id="ACI23144.1"/>
    </source>
</evidence>
<gene>
    <name evidence="3" type="ORF">CBUD_1102b</name>
</gene>
<feature type="signal peptide" evidence="2">
    <location>
        <begin position="1"/>
        <end position="21"/>
    </location>
</feature>
<evidence type="ECO:0000313" key="4">
    <source>
        <dbReference type="Proteomes" id="UP000008555"/>
    </source>
</evidence>
<evidence type="ECO:0000256" key="1">
    <source>
        <dbReference type="SAM" id="MobiDB-lite"/>
    </source>
</evidence>
<dbReference type="Proteomes" id="UP000008555">
    <property type="component" value="Chromosome"/>
</dbReference>
<dbReference type="EMBL" id="CP000733">
    <property type="protein sequence ID" value="ACI23144.1"/>
    <property type="molecule type" value="Genomic_DNA"/>
</dbReference>
<organism evidence="3 4">
    <name type="scientific">Coxiella burnetii (strain Dugway 5J108-111)</name>
    <dbReference type="NCBI Taxonomy" id="434922"/>
    <lineage>
        <taxon>Bacteria</taxon>
        <taxon>Pseudomonadati</taxon>
        <taxon>Pseudomonadota</taxon>
        <taxon>Gammaproteobacteria</taxon>
        <taxon>Legionellales</taxon>
        <taxon>Coxiellaceae</taxon>
        <taxon>Coxiella</taxon>
    </lineage>
</organism>
<evidence type="ECO:0000256" key="2">
    <source>
        <dbReference type="SAM" id="SignalP"/>
    </source>
</evidence>
<protein>
    <submittedName>
        <fullName evidence="3">Uncharacterized protein</fullName>
    </submittedName>
</protein>
<dbReference type="RefSeq" id="WP_011996915.1">
    <property type="nucleotide sequence ID" value="NC_009727.1"/>
</dbReference>
<name>B5XHC4_COXBN</name>
<feature type="compositionally biased region" description="Low complexity" evidence="1">
    <location>
        <begin position="33"/>
        <end position="44"/>
    </location>
</feature>
<feature type="region of interest" description="Disordered" evidence="1">
    <location>
        <begin position="24"/>
        <end position="46"/>
    </location>
</feature>
<accession>B5XHC4</accession>
<feature type="compositionally biased region" description="Basic and acidic residues" evidence="1">
    <location>
        <begin position="88"/>
        <end position="106"/>
    </location>
</feature>
<dbReference type="HOGENOM" id="CLU_2218687_0_0_6"/>
<proteinExistence type="predicted"/>
<feature type="chain" id="PRO_5002840651" evidence="2">
    <location>
        <begin position="22"/>
        <end position="106"/>
    </location>
</feature>